<feature type="transmembrane region" description="Helical" evidence="1">
    <location>
        <begin position="146"/>
        <end position="166"/>
    </location>
</feature>
<feature type="transmembrane region" description="Helical" evidence="1">
    <location>
        <begin position="23"/>
        <end position="41"/>
    </location>
</feature>
<feature type="transmembrane region" description="Helical" evidence="1">
    <location>
        <begin position="98"/>
        <end position="118"/>
    </location>
</feature>
<feature type="transmembrane region" description="Helical" evidence="1">
    <location>
        <begin position="178"/>
        <end position="197"/>
    </location>
</feature>
<evidence type="ECO:0000256" key="1">
    <source>
        <dbReference type="SAM" id="Phobius"/>
    </source>
</evidence>
<sequence length="267" mass="29646">MSTNYALPMQSSDSPLAQAIDRWIWVFMAAFFVAITLTGFIPDSLMKVEMVRAGARAPFPLVLHAHAVLMGTFLLLLLAQATLMATGQRGRHMLLGRVAFVLVPVIVVVGIILVPTIYQQVWNAAQAAPPQVQEKLRHLLGFLDNIALLQLRIGILFPVCIALALRARRTDADFHKRMMFLATVLPLPAAIDRISWLPTTMPGGPLATDLYTLLAVSPMFLWDLVRHRSVQRAYLVWLGLFLPFAIAADLLWDTPGWHALASQVLRP</sequence>
<comment type="caution">
    <text evidence="2">The sequence shown here is derived from an EMBL/GenBank/DDBJ whole genome shotgun (WGS) entry which is preliminary data.</text>
</comment>
<accession>A0A4V2VPD1</accession>
<feature type="transmembrane region" description="Helical" evidence="1">
    <location>
        <begin position="61"/>
        <end position="86"/>
    </location>
</feature>
<dbReference type="OrthoDB" id="9770329at2"/>
<keyword evidence="1" id="KW-0812">Transmembrane</keyword>
<feature type="transmembrane region" description="Helical" evidence="1">
    <location>
        <begin position="234"/>
        <end position="252"/>
    </location>
</feature>
<dbReference type="EMBL" id="SMBU01000037">
    <property type="protein sequence ID" value="TCU88960.1"/>
    <property type="molecule type" value="Genomic_DNA"/>
</dbReference>
<proteinExistence type="predicted"/>
<reference evidence="2 3" key="1">
    <citation type="submission" date="2019-03" db="EMBL/GenBank/DDBJ databases">
        <title>Genomic Encyclopedia of Type Strains, Phase IV (KMG-IV): sequencing the most valuable type-strain genomes for metagenomic binning, comparative biology and taxonomic classification.</title>
        <authorList>
            <person name="Goeker M."/>
        </authorList>
    </citation>
    <scope>NUCLEOTIDE SEQUENCE [LARGE SCALE GENOMIC DNA]</scope>
    <source>
        <strain evidence="2 3">DSM 654</strain>
    </source>
</reference>
<evidence type="ECO:0000313" key="3">
    <source>
        <dbReference type="Proteomes" id="UP000295110"/>
    </source>
</evidence>
<gene>
    <name evidence="2" type="ORF">EV671_103742</name>
</gene>
<protein>
    <submittedName>
        <fullName evidence="2">Uncharacterized protein</fullName>
    </submittedName>
</protein>
<keyword evidence="1" id="KW-1133">Transmembrane helix</keyword>
<dbReference type="RefSeq" id="WP_132575831.1">
    <property type="nucleotide sequence ID" value="NZ_CBCSGL010000042.1"/>
</dbReference>
<keyword evidence="1" id="KW-0472">Membrane</keyword>
<organism evidence="2 3">
    <name type="scientific">Roseateles saccharophilus</name>
    <name type="common">Pseudomonas saccharophila</name>
    <dbReference type="NCBI Taxonomy" id="304"/>
    <lineage>
        <taxon>Bacteria</taxon>
        <taxon>Pseudomonadati</taxon>
        <taxon>Pseudomonadota</taxon>
        <taxon>Betaproteobacteria</taxon>
        <taxon>Burkholderiales</taxon>
        <taxon>Sphaerotilaceae</taxon>
        <taxon>Roseateles</taxon>
    </lineage>
</organism>
<evidence type="ECO:0000313" key="2">
    <source>
        <dbReference type="EMBL" id="TCU88960.1"/>
    </source>
</evidence>
<feature type="transmembrane region" description="Helical" evidence="1">
    <location>
        <begin position="203"/>
        <end position="222"/>
    </location>
</feature>
<name>A0A4V2VPD1_ROSSA</name>
<dbReference type="AlphaFoldDB" id="A0A4V2VPD1"/>
<keyword evidence="3" id="KW-1185">Reference proteome</keyword>
<dbReference type="Proteomes" id="UP000295110">
    <property type="component" value="Unassembled WGS sequence"/>
</dbReference>